<evidence type="ECO:0000313" key="2">
    <source>
        <dbReference type="EMBL" id="MCO6044470.1"/>
    </source>
</evidence>
<accession>A0A9X2JFV5</accession>
<proteinExistence type="predicted"/>
<name>A0A9X2JFV5_9BACT</name>
<dbReference type="EMBL" id="JAMXLR010000036">
    <property type="protein sequence ID" value="MCO6044470.1"/>
    <property type="molecule type" value="Genomic_DNA"/>
</dbReference>
<keyword evidence="3" id="KW-1185">Reference proteome</keyword>
<sequence>MTRSFSVDRPTVPAVRNLDWNIPNKAPNLTFPHHPVTTNEESVSVLGSRAATSDDDRLEIEFTTMGGYGVYQRYSTTNASSVDDIVAVFKSYYKKADDWREQLEWEEH</sequence>
<evidence type="ECO:0000313" key="3">
    <source>
        <dbReference type="Proteomes" id="UP001155241"/>
    </source>
</evidence>
<reference evidence="2" key="1">
    <citation type="submission" date="2022-06" db="EMBL/GenBank/DDBJ databases">
        <title>Aeoliella straminimaris, a novel planctomycete from sediments.</title>
        <authorList>
            <person name="Vitorino I.R."/>
            <person name="Lage O.M."/>
        </authorList>
    </citation>
    <scope>NUCLEOTIDE SEQUENCE</scope>
    <source>
        <strain evidence="2">ICT_H6.2</strain>
    </source>
</reference>
<feature type="region of interest" description="Disordered" evidence="1">
    <location>
        <begin position="31"/>
        <end position="50"/>
    </location>
</feature>
<dbReference type="Proteomes" id="UP001155241">
    <property type="component" value="Unassembled WGS sequence"/>
</dbReference>
<organism evidence="2 3">
    <name type="scientific">Aeoliella straminimaris</name>
    <dbReference type="NCBI Taxonomy" id="2954799"/>
    <lineage>
        <taxon>Bacteria</taxon>
        <taxon>Pseudomonadati</taxon>
        <taxon>Planctomycetota</taxon>
        <taxon>Planctomycetia</taxon>
        <taxon>Pirellulales</taxon>
        <taxon>Lacipirellulaceae</taxon>
        <taxon>Aeoliella</taxon>
    </lineage>
</organism>
<evidence type="ECO:0000256" key="1">
    <source>
        <dbReference type="SAM" id="MobiDB-lite"/>
    </source>
</evidence>
<comment type="caution">
    <text evidence="2">The sequence shown here is derived from an EMBL/GenBank/DDBJ whole genome shotgun (WGS) entry which is preliminary data.</text>
</comment>
<protein>
    <submittedName>
        <fullName evidence="2">Uncharacterized protein</fullName>
    </submittedName>
</protein>
<gene>
    <name evidence="2" type="ORF">NG895_11195</name>
</gene>
<dbReference type="RefSeq" id="WP_252852572.1">
    <property type="nucleotide sequence ID" value="NZ_JAMXLR010000036.1"/>
</dbReference>
<dbReference type="AlphaFoldDB" id="A0A9X2JFV5"/>